<keyword evidence="4" id="KW-1185">Reference proteome</keyword>
<evidence type="ECO:0000313" key="4">
    <source>
        <dbReference type="Proteomes" id="UP000316196"/>
    </source>
</evidence>
<dbReference type="PANTHER" id="PTHR21666:SF270">
    <property type="entry name" value="MUREIN HYDROLASE ACTIVATOR ENVC"/>
    <property type="match status" value="1"/>
</dbReference>
<feature type="compositionally biased region" description="Basic and acidic residues" evidence="1">
    <location>
        <begin position="284"/>
        <end position="295"/>
    </location>
</feature>
<reference evidence="3 4" key="1">
    <citation type="submission" date="2019-06" db="EMBL/GenBank/DDBJ databases">
        <title>Sequencing the genomes of 1000 actinobacteria strains.</title>
        <authorList>
            <person name="Klenk H.-P."/>
        </authorList>
    </citation>
    <scope>NUCLEOTIDE SEQUENCE [LARGE SCALE GENOMIC DNA]</scope>
    <source>
        <strain evidence="3 4">DSM 8251</strain>
    </source>
</reference>
<dbReference type="InterPro" id="IPR016047">
    <property type="entry name" value="M23ase_b-sheet_dom"/>
</dbReference>
<dbReference type="EMBL" id="VFOR01000001">
    <property type="protein sequence ID" value="TQL63160.1"/>
    <property type="molecule type" value="Genomic_DNA"/>
</dbReference>
<dbReference type="AlphaFoldDB" id="A0A542ZSE4"/>
<keyword evidence="3" id="KW-0378">Hydrolase</keyword>
<dbReference type="GO" id="GO:0004222">
    <property type="term" value="F:metalloendopeptidase activity"/>
    <property type="evidence" value="ECO:0007669"/>
    <property type="project" value="TreeGrafter"/>
</dbReference>
<dbReference type="Pfam" id="PF01551">
    <property type="entry name" value="Peptidase_M23"/>
    <property type="match status" value="1"/>
</dbReference>
<dbReference type="SUPFAM" id="SSF51261">
    <property type="entry name" value="Duplicated hybrid motif"/>
    <property type="match status" value="1"/>
</dbReference>
<feature type="region of interest" description="Disordered" evidence="1">
    <location>
        <begin position="201"/>
        <end position="297"/>
    </location>
</feature>
<feature type="domain" description="M23ase beta-sheet core" evidence="2">
    <location>
        <begin position="323"/>
        <end position="413"/>
    </location>
</feature>
<dbReference type="CDD" id="cd12797">
    <property type="entry name" value="M23_peptidase"/>
    <property type="match status" value="1"/>
</dbReference>
<organism evidence="3 4">
    <name type="scientific">Propioniferax innocua</name>
    <dbReference type="NCBI Taxonomy" id="1753"/>
    <lineage>
        <taxon>Bacteria</taxon>
        <taxon>Bacillati</taxon>
        <taxon>Actinomycetota</taxon>
        <taxon>Actinomycetes</taxon>
        <taxon>Propionibacteriales</taxon>
        <taxon>Propionibacteriaceae</taxon>
        <taxon>Propioniferax</taxon>
    </lineage>
</organism>
<gene>
    <name evidence="3" type="ORF">FB460_0961</name>
</gene>
<dbReference type="InterPro" id="IPR011055">
    <property type="entry name" value="Dup_hybrid_motif"/>
</dbReference>
<feature type="compositionally biased region" description="Basic and acidic residues" evidence="1">
    <location>
        <begin position="206"/>
        <end position="274"/>
    </location>
</feature>
<dbReference type="InterPro" id="IPR050570">
    <property type="entry name" value="Cell_wall_metabolism_enzyme"/>
</dbReference>
<feature type="compositionally biased region" description="Low complexity" evidence="1">
    <location>
        <begin position="41"/>
        <end position="63"/>
    </location>
</feature>
<name>A0A542ZSE4_9ACTN</name>
<feature type="region of interest" description="Disordered" evidence="1">
    <location>
        <begin position="29"/>
        <end position="73"/>
    </location>
</feature>
<dbReference type="Gene3D" id="2.70.70.10">
    <property type="entry name" value="Glucose Permease (Domain IIA)"/>
    <property type="match status" value="1"/>
</dbReference>
<dbReference type="PANTHER" id="PTHR21666">
    <property type="entry name" value="PEPTIDASE-RELATED"/>
    <property type="match status" value="1"/>
</dbReference>
<proteinExistence type="predicted"/>
<sequence length="435" mass="45686">MRTSGSFRQPIALDADRTLRRDEIARLRAAHTSAAPAQRFPAPTAPGRPATAAAPGRGPAAPRGENRATPHPHTAPVEADAVIADDDPDGVTPLLQVASHGITALGLSLVALFATGMIFWANTAATTEAMDHRASGAGLPDTSQAIPVEAVRPPVGALGNEPDPNPEDETTNGELEVFDRSAEASVSDPVRQELDRAIAGRRAHHRDAQLSHTNDRAVATSDERVVDARGRRLVDTQEATKRENARLEEEKRKAEQALAEQRRAEEQSRHDAAQQRRGPLLPPRPEELAGGRADVDGNAATPVAAGGYSVSARWGAVGSWSRYHTGVDLAAPVGTPLRAAADGVVIPANGGGWAGTHVVIRHSDGSATLYAHMSGASVSPGQTVKAGQPIGAVGMTGRTFGPHLHFEHYPNASTVGDPYTTDDPARWLMGLGVNL</sequence>
<dbReference type="Proteomes" id="UP000316196">
    <property type="component" value="Unassembled WGS sequence"/>
</dbReference>
<evidence type="ECO:0000313" key="3">
    <source>
        <dbReference type="EMBL" id="TQL63160.1"/>
    </source>
</evidence>
<protein>
    <submittedName>
        <fullName evidence="3">Murein DD-endopeptidase MepM/ murein hydrolase activator NlpD</fullName>
    </submittedName>
</protein>
<evidence type="ECO:0000259" key="2">
    <source>
        <dbReference type="Pfam" id="PF01551"/>
    </source>
</evidence>
<evidence type="ECO:0000256" key="1">
    <source>
        <dbReference type="SAM" id="MobiDB-lite"/>
    </source>
</evidence>
<accession>A0A542ZSE4</accession>
<comment type="caution">
    <text evidence="3">The sequence shown here is derived from an EMBL/GenBank/DDBJ whole genome shotgun (WGS) entry which is preliminary data.</text>
</comment>